<reference evidence="6 7" key="1">
    <citation type="submission" date="2021-12" db="EMBL/GenBank/DDBJ databases">
        <title>Genome sequence of Kibdelosporangium philippinense ATCC 49844.</title>
        <authorList>
            <person name="Fedorov E.A."/>
            <person name="Omeragic M."/>
            <person name="Shalygina K.F."/>
            <person name="Maclea K.S."/>
        </authorList>
    </citation>
    <scope>NUCLEOTIDE SEQUENCE [LARGE SCALE GENOMIC DNA]</scope>
    <source>
        <strain evidence="6 7">ATCC 49844</strain>
    </source>
</reference>
<keyword evidence="1 3" id="KW-0597">Phosphoprotein</keyword>
<keyword evidence="2" id="KW-0238">DNA-binding</keyword>
<dbReference type="RefSeq" id="WP_233727899.1">
    <property type="nucleotide sequence ID" value="NZ_JAJVCN010000002.1"/>
</dbReference>
<dbReference type="Pfam" id="PF00196">
    <property type="entry name" value="GerE"/>
    <property type="match status" value="1"/>
</dbReference>
<feature type="modified residue" description="4-aspartylphosphate" evidence="3">
    <location>
        <position position="54"/>
    </location>
</feature>
<dbReference type="SUPFAM" id="SSF52172">
    <property type="entry name" value="CheY-like"/>
    <property type="match status" value="1"/>
</dbReference>
<evidence type="ECO:0000259" key="4">
    <source>
        <dbReference type="PROSITE" id="PS50043"/>
    </source>
</evidence>
<dbReference type="EMBL" id="JAJVCN010000002">
    <property type="protein sequence ID" value="MCE7006430.1"/>
    <property type="molecule type" value="Genomic_DNA"/>
</dbReference>
<evidence type="ECO:0000259" key="5">
    <source>
        <dbReference type="PROSITE" id="PS50110"/>
    </source>
</evidence>
<comment type="caution">
    <text evidence="6">The sequence shown here is derived from an EMBL/GenBank/DDBJ whole genome shotgun (WGS) entry which is preliminary data.</text>
</comment>
<dbReference type="SMART" id="SM00448">
    <property type="entry name" value="REC"/>
    <property type="match status" value="1"/>
</dbReference>
<dbReference type="PANTHER" id="PTHR43214">
    <property type="entry name" value="TWO-COMPONENT RESPONSE REGULATOR"/>
    <property type="match status" value="1"/>
</dbReference>
<evidence type="ECO:0000256" key="2">
    <source>
        <dbReference type="ARBA" id="ARBA00023125"/>
    </source>
</evidence>
<dbReference type="CDD" id="cd06170">
    <property type="entry name" value="LuxR_C_like"/>
    <property type="match status" value="1"/>
</dbReference>
<name>A0ABS8ZHN9_9PSEU</name>
<evidence type="ECO:0000313" key="7">
    <source>
        <dbReference type="Proteomes" id="UP001521150"/>
    </source>
</evidence>
<gene>
    <name evidence="6" type="ORF">LWC34_26905</name>
</gene>
<dbReference type="SMART" id="SM00421">
    <property type="entry name" value="HTH_LUXR"/>
    <property type="match status" value="1"/>
</dbReference>
<evidence type="ECO:0000313" key="6">
    <source>
        <dbReference type="EMBL" id="MCE7006430.1"/>
    </source>
</evidence>
<dbReference type="PROSITE" id="PS50110">
    <property type="entry name" value="RESPONSE_REGULATORY"/>
    <property type="match status" value="1"/>
</dbReference>
<evidence type="ECO:0000256" key="3">
    <source>
        <dbReference type="PROSITE-ProRule" id="PRU00169"/>
    </source>
</evidence>
<dbReference type="InterPro" id="IPR039420">
    <property type="entry name" value="WalR-like"/>
</dbReference>
<dbReference type="CDD" id="cd17535">
    <property type="entry name" value="REC_NarL-like"/>
    <property type="match status" value="1"/>
</dbReference>
<dbReference type="PROSITE" id="PS50043">
    <property type="entry name" value="HTH_LUXR_2"/>
    <property type="match status" value="1"/>
</dbReference>
<organism evidence="6 7">
    <name type="scientific">Kibdelosporangium philippinense</name>
    <dbReference type="NCBI Taxonomy" id="211113"/>
    <lineage>
        <taxon>Bacteria</taxon>
        <taxon>Bacillati</taxon>
        <taxon>Actinomycetota</taxon>
        <taxon>Actinomycetes</taxon>
        <taxon>Pseudonocardiales</taxon>
        <taxon>Pseudonocardiaceae</taxon>
        <taxon>Kibdelosporangium</taxon>
    </lineage>
</organism>
<evidence type="ECO:0000256" key="1">
    <source>
        <dbReference type="ARBA" id="ARBA00022553"/>
    </source>
</evidence>
<dbReference type="InterPro" id="IPR011006">
    <property type="entry name" value="CheY-like_superfamily"/>
</dbReference>
<sequence length="224" mass="23786">MLTLVLAASAPVVRDGLRALLASHGDIAVVAEAETGSQALARTISHSPDVLVIDLDMSICHEIRRAAPETGILVFTDTNDDKAVLAAVRAGVLGYLPKTADEQDLVRAIRNVAAGQAVFGPHVASKVTTMLLVPQETVLDELTPREREVLELLVVGPPVSVIAQRLALTPKTIRNHTSRIFTKLGVSSRDEAVVVARRAGLDRLPCQQPVPDPVGDGQRRVGVG</sequence>
<feature type="domain" description="HTH luxR-type" evidence="4">
    <location>
        <begin position="135"/>
        <end position="200"/>
    </location>
</feature>
<keyword evidence="7" id="KW-1185">Reference proteome</keyword>
<accession>A0ABS8ZHN9</accession>
<dbReference type="InterPro" id="IPR000792">
    <property type="entry name" value="Tscrpt_reg_LuxR_C"/>
</dbReference>
<dbReference type="InterPro" id="IPR001789">
    <property type="entry name" value="Sig_transdc_resp-reg_receiver"/>
</dbReference>
<proteinExistence type="predicted"/>
<protein>
    <submittedName>
        <fullName evidence="6">Response regulator transcription factor</fullName>
    </submittedName>
</protein>
<dbReference type="SUPFAM" id="SSF46894">
    <property type="entry name" value="C-terminal effector domain of the bipartite response regulators"/>
    <property type="match status" value="1"/>
</dbReference>
<dbReference type="PRINTS" id="PR00038">
    <property type="entry name" value="HTHLUXR"/>
</dbReference>
<dbReference type="PROSITE" id="PS00622">
    <property type="entry name" value="HTH_LUXR_1"/>
    <property type="match status" value="1"/>
</dbReference>
<dbReference type="InterPro" id="IPR058245">
    <property type="entry name" value="NreC/VraR/RcsB-like_REC"/>
</dbReference>
<dbReference type="InterPro" id="IPR016032">
    <property type="entry name" value="Sig_transdc_resp-reg_C-effctor"/>
</dbReference>
<dbReference type="Proteomes" id="UP001521150">
    <property type="component" value="Unassembled WGS sequence"/>
</dbReference>
<dbReference type="Pfam" id="PF00072">
    <property type="entry name" value="Response_reg"/>
    <property type="match status" value="1"/>
</dbReference>
<dbReference type="Gene3D" id="3.40.50.2300">
    <property type="match status" value="1"/>
</dbReference>
<feature type="domain" description="Response regulatory" evidence="5">
    <location>
        <begin position="3"/>
        <end position="113"/>
    </location>
</feature>